<keyword evidence="9" id="KW-0862">Zinc</keyword>
<gene>
    <name evidence="15" type="ORF">SteCoe_17838</name>
</gene>
<keyword evidence="12" id="KW-0413">Isomerase</keyword>
<dbReference type="InterPro" id="IPR000056">
    <property type="entry name" value="Ribul_P_3_epim-like"/>
</dbReference>
<dbReference type="InterPro" id="IPR011060">
    <property type="entry name" value="RibuloseP-bd_barrel"/>
</dbReference>
<evidence type="ECO:0000256" key="11">
    <source>
        <dbReference type="ARBA" id="ARBA00023211"/>
    </source>
</evidence>
<comment type="cofactor">
    <cofactor evidence="3">
        <name>Zn(2+)</name>
        <dbReference type="ChEBI" id="CHEBI:29105"/>
    </cofactor>
</comment>
<dbReference type="PROSITE" id="PS01085">
    <property type="entry name" value="RIBUL_P_3_EPIMER_1"/>
    <property type="match status" value="1"/>
</dbReference>
<proteinExistence type="inferred from homology"/>
<keyword evidence="16" id="KW-1185">Reference proteome</keyword>
<evidence type="ECO:0000256" key="6">
    <source>
        <dbReference type="ARBA" id="ARBA00011738"/>
    </source>
</evidence>
<accession>A0A1R2BXT8</accession>
<dbReference type="OrthoDB" id="1927044at2759"/>
<dbReference type="EMBL" id="MPUH01000372">
    <property type="protein sequence ID" value="OMJ81622.1"/>
    <property type="molecule type" value="Genomic_DNA"/>
</dbReference>
<dbReference type="InterPro" id="IPR013785">
    <property type="entry name" value="Aldolase_TIM"/>
</dbReference>
<dbReference type="GO" id="GO:0006163">
    <property type="term" value="P:purine nucleotide metabolic process"/>
    <property type="evidence" value="ECO:0007669"/>
    <property type="project" value="UniProtKB-ARBA"/>
</dbReference>
<dbReference type="Pfam" id="PF00834">
    <property type="entry name" value="Ribul_P_3_epim"/>
    <property type="match status" value="1"/>
</dbReference>
<evidence type="ECO:0000256" key="7">
    <source>
        <dbReference type="ARBA" id="ARBA00013188"/>
    </source>
</evidence>
<evidence type="ECO:0000256" key="3">
    <source>
        <dbReference type="ARBA" id="ARBA00001947"/>
    </source>
</evidence>
<evidence type="ECO:0000256" key="1">
    <source>
        <dbReference type="ARBA" id="ARBA00001782"/>
    </source>
</evidence>
<dbReference type="GO" id="GO:0006091">
    <property type="term" value="P:generation of precursor metabolites and energy"/>
    <property type="evidence" value="ECO:0007669"/>
    <property type="project" value="UniProtKB-ARBA"/>
</dbReference>
<comment type="catalytic activity">
    <reaction evidence="1">
        <text>D-ribulose 5-phosphate = D-xylulose 5-phosphate</text>
        <dbReference type="Rhea" id="RHEA:13677"/>
        <dbReference type="ChEBI" id="CHEBI:57737"/>
        <dbReference type="ChEBI" id="CHEBI:58121"/>
        <dbReference type="EC" id="5.1.3.1"/>
    </reaction>
</comment>
<protein>
    <recommendedName>
        <fullName evidence="7">ribulose-phosphate 3-epimerase</fullName>
        <ecNumber evidence="7">5.1.3.1</ecNumber>
    </recommendedName>
</protein>
<organism evidence="15 16">
    <name type="scientific">Stentor coeruleus</name>
    <dbReference type="NCBI Taxonomy" id="5963"/>
    <lineage>
        <taxon>Eukaryota</taxon>
        <taxon>Sar</taxon>
        <taxon>Alveolata</taxon>
        <taxon>Ciliophora</taxon>
        <taxon>Postciliodesmatophora</taxon>
        <taxon>Heterotrichea</taxon>
        <taxon>Heterotrichida</taxon>
        <taxon>Stentoridae</taxon>
        <taxon>Stentor</taxon>
    </lineage>
</organism>
<comment type="caution">
    <text evidence="15">The sequence shown here is derived from an EMBL/GenBank/DDBJ whole genome shotgun (WGS) entry which is preliminary data.</text>
</comment>
<evidence type="ECO:0000313" key="16">
    <source>
        <dbReference type="Proteomes" id="UP000187209"/>
    </source>
</evidence>
<comment type="cofactor">
    <cofactor evidence="4">
        <name>Fe(2+)</name>
        <dbReference type="ChEBI" id="CHEBI:29033"/>
    </cofactor>
</comment>
<dbReference type="PANTHER" id="PTHR11749">
    <property type="entry name" value="RIBULOSE-5-PHOSPHATE-3-EPIMERASE"/>
    <property type="match status" value="1"/>
</dbReference>
<keyword evidence="10" id="KW-0408">Iron</keyword>
<evidence type="ECO:0000256" key="12">
    <source>
        <dbReference type="ARBA" id="ARBA00023235"/>
    </source>
</evidence>
<reference evidence="15 16" key="1">
    <citation type="submission" date="2016-11" db="EMBL/GenBank/DDBJ databases">
        <title>The macronuclear genome of Stentor coeruleus: a giant cell with tiny introns.</title>
        <authorList>
            <person name="Slabodnick M."/>
            <person name="Ruby J.G."/>
            <person name="Reiff S.B."/>
            <person name="Swart E.C."/>
            <person name="Gosai S."/>
            <person name="Prabakaran S."/>
            <person name="Witkowska E."/>
            <person name="Larue G.E."/>
            <person name="Fisher S."/>
            <person name="Freeman R.M."/>
            <person name="Gunawardena J."/>
            <person name="Chu W."/>
            <person name="Stover N.A."/>
            <person name="Gregory B.D."/>
            <person name="Nowacki M."/>
            <person name="Derisi J."/>
            <person name="Roy S.W."/>
            <person name="Marshall W.F."/>
            <person name="Sood P."/>
        </authorList>
    </citation>
    <scope>NUCLEOTIDE SEQUENCE [LARGE SCALE GENOMIC DNA]</scope>
    <source>
        <strain evidence="15">WM001</strain>
    </source>
</reference>
<keyword evidence="13" id="KW-0119">Carbohydrate metabolism</keyword>
<comment type="function">
    <text evidence="14">Catalyzes the reversible epimerization of D-ribulose 5-phosphate to D-xylulose 5-phosphate.</text>
</comment>
<dbReference type="Gene3D" id="3.20.20.70">
    <property type="entry name" value="Aldolase class I"/>
    <property type="match status" value="1"/>
</dbReference>
<sequence length="139" mass="15629">MPTSGVVKYMKKYVAPSVLGCDLSNLYQESMDVIKGGCDWLHLDVMDGHFVPNLSFGPPVIKSLRKHLPAAYFDCHLNVTNPEIWVKPMSQAGASRFTFHIETQSSQESLESLLQSIQFYNMHTGIAIKPRSEIPLFID</sequence>
<evidence type="ECO:0000256" key="9">
    <source>
        <dbReference type="ARBA" id="ARBA00022833"/>
    </source>
</evidence>
<dbReference type="SUPFAM" id="SSF51366">
    <property type="entry name" value="Ribulose-phoshate binding barrel"/>
    <property type="match status" value="1"/>
</dbReference>
<evidence type="ECO:0000256" key="2">
    <source>
        <dbReference type="ARBA" id="ARBA00001936"/>
    </source>
</evidence>
<comment type="cofactor">
    <cofactor evidence="2">
        <name>Mn(2+)</name>
        <dbReference type="ChEBI" id="CHEBI:29035"/>
    </cofactor>
</comment>
<evidence type="ECO:0000256" key="8">
    <source>
        <dbReference type="ARBA" id="ARBA00022723"/>
    </source>
</evidence>
<name>A0A1R2BXT8_9CILI</name>
<dbReference type="FunFam" id="3.20.20.70:FF:000191">
    <property type="entry name" value="ribulose-phosphate 3-epimerase isoform X2"/>
    <property type="match status" value="1"/>
</dbReference>
<dbReference type="GO" id="GO:0005975">
    <property type="term" value="P:carbohydrate metabolic process"/>
    <property type="evidence" value="ECO:0007669"/>
    <property type="project" value="InterPro"/>
</dbReference>
<evidence type="ECO:0000313" key="15">
    <source>
        <dbReference type="EMBL" id="OMJ81622.1"/>
    </source>
</evidence>
<evidence type="ECO:0000256" key="5">
    <source>
        <dbReference type="ARBA" id="ARBA00009541"/>
    </source>
</evidence>
<evidence type="ECO:0000256" key="13">
    <source>
        <dbReference type="ARBA" id="ARBA00023277"/>
    </source>
</evidence>
<keyword evidence="8" id="KW-0479">Metal-binding</keyword>
<dbReference type="GO" id="GO:0004750">
    <property type="term" value="F:D-ribulose-phosphate 3-epimerase activity"/>
    <property type="evidence" value="ECO:0007669"/>
    <property type="project" value="UniProtKB-EC"/>
</dbReference>
<dbReference type="GO" id="GO:0046496">
    <property type="term" value="P:nicotinamide nucleotide metabolic process"/>
    <property type="evidence" value="ECO:0007669"/>
    <property type="project" value="UniProtKB-ARBA"/>
</dbReference>
<dbReference type="AlphaFoldDB" id="A0A1R2BXT8"/>
<dbReference type="Proteomes" id="UP000187209">
    <property type="component" value="Unassembled WGS sequence"/>
</dbReference>
<keyword evidence="11" id="KW-0464">Manganese</keyword>
<evidence type="ECO:0000256" key="4">
    <source>
        <dbReference type="ARBA" id="ARBA00001954"/>
    </source>
</evidence>
<dbReference type="GO" id="GO:1901135">
    <property type="term" value="P:carbohydrate derivative metabolic process"/>
    <property type="evidence" value="ECO:0007669"/>
    <property type="project" value="UniProtKB-ARBA"/>
</dbReference>
<evidence type="ECO:0000256" key="10">
    <source>
        <dbReference type="ARBA" id="ARBA00023004"/>
    </source>
</evidence>
<dbReference type="EC" id="5.1.3.1" evidence="7"/>
<comment type="similarity">
    <text evidence="5">Belongs to the ribulose-phosphate 3-epimerase family.</text>
</comment>
<comment type="subunit">
    <text evidence="6">Homodimer.</text>
</comment>
<dbReference type="GO" id="GO:0046872">
    <property type="term" value="F:metal ion binding"/>
    <property type="evidence" value="ECO:0007669"/>
    <property type="project" value="UniProtKB-KW"/>
</dbReference>
<evidence type="ECO:0000256" key="14">
    <source>
        <dbReference type="ARBA" id="ARBA00057323"/>
    </source>
</evidence>